<keyword evidence="4 7" id="KW-0547">Nucleotide-binding</keyword>
<sequence>METVAEVEIMWTEKYRPKTLDEIVNQEDVVRRLKKFVEEKTMPHCLFAGPPGTGKTTAAICLARDLFKESFSQNYLELNASDERGIDVIRTTVKEFARTIPLGEVPFKILVLDEADNMTADAQQALRRTMERYTQTCRFILVCNYASKIIEPIQSRCALFRFSPLKAEDIAARIRYIAEKEGITVTDDGVDALLYVGGGDLRRIINLLQAAAALGSTVDGKTVYKISGKVSPTELKKMLDLALKGQFIEARENLRQLMFSYGLSGVDVVRQIHREIFALPVPEDVKLQLADLVGEAEYRIVEGSNDEIQLNSLLAKMAFLGKKIGYAK</sequence>
<evidence type="ECO:0000256" key="2">
    <source>
        <dbReference type="ARBA" id="ARBA00014164"/>
    </source>
</evidence>
<dbReference type="InterPro" id="IPR003959">
    <property type="entry name" value="ATPase_AAA_core"/>
</dbReference>
<dbReference type="SUPFAM" id="SSF48019">
    <property type="entry name" value="post-AAA+ oligomerization domain-like"/>
    <property type="match status" value="1"/>
</dbReference>
<comment type="function">
    <text evidence="7">Part of the RFC clamp loader complex which loads the PCNA sliding clamp onto DNA.</text>
</comment>
<protein>
    <recommendedName>
        <fullName evidence="2 7">Replication factor C small subunit</fullName>
        <shortName evidence="7">RFC small subunit</shortName>
    </recommendedName>
    <alternativeName>
        <fullName evidence="6 7">Clamp loader small subunit</fullName>
    </alternativeName>
</protein>
<keyword evidence="3 7" id="KW-0235">DNA replication</keyword>
<proteinExistence type="inferred from homology"/>
<dbReference type="InterPro" id="IPR027417">
    <property type="entry name" value="P-loop_NTPase"/>
</dbReference>
<dbReference type="GO" id="GO:0006261">
    <property type="term" value="P:DNA-templated DNA replication"/>
    <property type="evidence" value="ECO:0007669"/>
    <property type="project" value="TreeGrafter"/>
</dbReference>
<gene>
    <name evidence="7" type="primary">rfcS</name>
    <name evidence="9" type="ORF">DRJ33_08085</name>
</gene>
<evidence type="ECO:0000259" key="8">
    <source>
        <dbReference type="SMART" id="SM00382"/>
    </source>
</evidence>
<dbReference type="SMART" id="SM00382">
    <property type="entry name" value="AAA"/>
    <property type="match status" value="1"/>
</dbReference>
<feature type="binding site" evidence="7">
    <location>
        <begin position="49"/>
        <end position="56"/>
    </location>
    <ligand>
        <name>ATP</name>
        <dbReference type="ChEBI" id="CHEBI:30616"/>
    </ligand>
</feature>
<dbReference type="Gene3D" id="1.20.272.10">
    <property type="match status" value="1"/>
</dbReference>
<evidence type="ECO:0000256" key="4">
    <source>
        <dbReference type="ARBA" id="ARBA00022741"/>
    </source>
</evidence>
<dbReference type="SUPFAM" id="SSF52540">
    <property type="entry name" value="P-loop containing nucleoside triphosphate hydrolases"/>
    <property type="match status" value="1"/>
</dbReference>
<dbReference type="NCBIfam" id="NF001679">
    <property type="entry name" value="PRK00440.1"/>
    <property type="match status" value="1"/>
</dbReference>
<comment type="similarity">
    <text evidence="1 7">Belongs to the activator 1 small subunits family. RfcS subfamily.</text>
</comment>
<dbReference type="InterPro" id="IPR050238">
    <property type="entry name" value="DNA_Rep/Repair_Clamp_Loader"/>
</dbReference>
<dbReference type="GO" id="GO:0003677">
    <property type="term" value="F:DNA binding"/>
    <property type="evidence" value="ECO:0007669"/>
    <property type="project" value="InterPro"/>
</dbReference>
<dbReference type="InterPro" id="IPR003593">
    <property type="entry name" value="AAA+_ATPase"/>
</dbReference>
<reference evidence="9 10" key="1">
    <citation type="submission" date="2018-06" db="EMBL/GenBank/DDBJ databases">
        <title>Extensive metabolic versatility and redundancy in microbially diverse, dynamic hydrothermal sediments.</title>
        <authorList>
            <person name="Dombrowski N."/>
            <person name="Teske A."/>
            <person name="Baker B.J."/>
        </authorList>
    </citation>
    <scope>NUCLEOTIDE SEQUENCE [LARGE SCALE GENOMIC DNA]</scope>
    <source>
        <strain evidence="9">B34_G17</strain>
    </source>
</reference>
<evidence type="ECO:0000313" key="10">
    <source>
        <dbReference type="Proteomes" id="UP000272051"/>
    </source>
</evidence>
<dbReference type="GO" id="GO:0016887">
    <property type="term" value="F:ATP hydrolysis activity"/>
    <property type="evidence" value="ECO:0007669"/>
    <property type="project" value="InterPro"/>
</dbReference>
<evidence type="ECO:0000256" key="6">
    <source>
        <dbReference type="ARBA" id="ARBA00031749"/>
    </source>
</evidence>
<feature type="domain" description="AAA+ ATPase" evidence="8">
    <location>
        <begin position="41"/>
        <end position="168"/>
    </location>
</feature>
<name>A0A497ESB6_9CREN</name>
<dbReference type="GO" id="GO:0003689">
    <property type="term" value="F:DNA clamp loader activity"/>
    <property type="evidence" value="ECO:0007669"/>
    <property type="project" value="UniProtKB-UniRule"/>
</dbReference>
<dbReference type="AlphaFoldDB" id="A0A497ESB6"/>
<evidence type="ECO:0000256" key="3">
    <source>
        <dbReference type="ARBA" id="ARBA00022705"/>
    </source>
</evidence>
<dbReference type="CDD" id="cd18140">
    <property type="entry name" value="HLD_clamp_RFC"/>
    <property type="match status" value="1"/>
</dbReference>
<dbReference type="EMBL" id="QMQX01000202">
    <property type="protein sequence ID" value="RLE49620.1"/>
    <property type="molecule type" value="Genomic_DNA"/>
</dbReference>
<dbReference type="Pfam" id="PF08542">
    <property type="entry name" value="Rep_fac_C"/>
    <property type="match status" value="1"/>
</dbReference>
<accession>A0A497ESB6</accession>
<dbReference type="FunFam" id="1.20.272.10:FF:000029">
    <property type="entry name" value="Replication factor C small subunit"/>
    <property type="match status" value="1"/>
</dbReference>
<evidence type="ECO:0000256" key="7">
    <source>
        <dbReference type="HAMAP-Rule" id="MF_01509"/>
    </source>
</evidence>
<dbReference type="CDD" id="cd00009">
    <property type="entry name" value="AAA"/>
    <property type="match status" value="1"/>
</dbReference>
<dbReference type="InterPro" id="IPR008921">
    <property type="entry name" value="DNA_pol3_clamp-load_cplx_C"/>
</dbReference>
<dbReference type="InterPro" id="IPR013748">
    <property type="entry name" value="Rep_factorC_C"/>
</dbReference>
<dbReference type="Pfam" id="PF00004">
    <property type="entry name" value="AAA"/>
    <property type="match status" value="1"/>
</dbReference>
<evidence type="ECO:0000256" key="1">
    <source>
        <dbReference type="ARBA" id="ARBA00009668"/>
    </source>
</evidence>
<dbReference type="Gene3D" id="1.10.8.60">
    <property type="match status" value="1"/>
</dbReference>
<dbReference type="InterPro" id="IPR047854">
    <property type="entry name" value="RFC_lid"/>
</dbReference>
<dbReference type="HAMAP" id="MF_01509">
    <property type="entry name" value="RfcS"/>
    <property type="match status" value="1"/>
</dbReference>
<dbReference type="PANTHER" id="PTHR11669:SF20">
    <property type="entry name" value="REPLICATION FACTOR C SUBUNIT 4"/>
    <property type="match status" value="1"/>
</dbReference>
<comment type="caution">
    <text evidence="9">The sequence shown here is derived from an EMBL/GenBank/DDBJ whole genome shotgun (WGS) entry which is preliminary data.</text>
</comment>
<dbReference type="InterPro" id="IPR023748">
    <property type="entry name" value="Rep_factor-C_ssu_arc"/>
</dbReference>
<dbReference type="PANTHER" id="PTHR11669">
    <property type="entry name" value="REPLICATION FACTOR C / DNA POLYMERASE III GAMMA-TAU SUBUNIT"/>
    <property type="match status" value="1"/>
</dbReference>
<dbReference type="FunFam" id="3.40.50.300:FF:000129">
    <property type="entry name" value="Replication factor C subunit 5"/>
    <property type="match status" value="1"/>
</dbReference>
<dbReference type="GO" id="GO:0006281">
    <property type="term" value="P:DNA repair"/>
    <property type="evidence" value="ECO:0007669"/>
    <property type="project" value="TreeGrafter"/>
</dbReference>
<organism evidence="9 10">
    <name type="scientific">Thermoproteota archaeon</name>
    <dbReference type="NCBI Taxonomy" id="2056631"/>
    <lineage>
        <taxon>Archaea</taxon>
        <taxon>Thermoproteota</taxon>
    </lineage>
</organism>
<dbReference type="GO" id="GO:0005663">
    <property type="term" value="C:DNA replication factor C complex"/>
    <property type="evidence" value="ECO:0007669"/>
    <property type="project" value="InterPro"/>
</dbReference>
<comment type="subunit">
    <text evidence="7">Heteromultimer composed of small subunits (RfcS) and large subunits (RfcL).</text>
</comment>
<keyword evidence="5 7" id="KW-0067">ATP-binding</keyword>
<dbReference type="GO" id="GO:0005524">
    <property type="term" value="F:ATP binding"/>
    <property type="evidence" value="ECO:0007669"/>
    <property type="project" value="UniProtKB-UniRule"/>
</dbReference>
<dbReference type="Proteomes" id="UP000272051">
    <property type="component" value="Unassembled WGS sequence"/>
</dbReference>
<dbReference type="Gene3D" id="3.40.50.300">
    <property type="entry name" value="P-loop containing nucleotide triphosphate hydrolases"/>
    <property type="match status" value="1"/>
</dbReference>
<evidence type="ECO:0000313" key="9">
    <source>
        <dbReference type="EMBL" id="RLE49620.1"/>
    </source>
</evidence>
<evidence type="ECO:0000256" key="5">
    <source>
        <dbReference type="ARBA" id="ARBA00022840"/>
    </source>
</evidence>